<dbReference type="NCBIfam" id="NF005846">
    <property type="entry name" value="PRK07764.1-6"/>
    <property type="match status" value="1"/>
</dbReference>
<evidence type="ECO:0000256" key="9">
    <source>
        <dbReference type="ARBA" id="ARBA00022932"/>
    </source>
</evidence>
<dbReference type="PANTHER" id="PTHR11669:SF0">
    <property type="entry name" value="PROTEIN STICHEL-LIKE 2"/>
    <property type="match status" value="1"/>
</dbReference>
<comment type="subunit">
    <text evidence="11">DNA polymerase III contains a core (composed of alpha, epsilon and theta chains) that associates with a tau subunit. This core dimerizes to form the POLIII' complex. PolIII' associates with the gamma complex (composed of gamma, delta, delta', psi and chi chains) and with the beta chain to form the complete DNA polymerase III complex.</text>
</comment>
<keyword evidence="7" id="KW-0862">Zinc</keyword>
<dbReference type="Gene3D" id="3.40.50.300">
    <property type="entry name" value="P-loop containing nucleotide triphosphate hydrolases"/>
    <property type="match status" value="1"/>
</dbReference>
<dbReference type="RefSeq" id="WP_316993854.1">
    <property type="nucleotide sequence ID" value="NZ_JAVBIB010000022.1"/>
</dbReference>
<evidence type="ECO:0000313" key="15">
    <source>
        <dbReference type="Proteomes" id="UP001185706"/>
    </source>
</evidence>
<dbReference type="InterPro" id="IPR008921">
    <property type="entry name" value="DNA_pol3_clamp-load_cplx_C"/>
</dbReference>
<accession>A0AAE4SZU7</accession>
<evidence type="ECO:0000256" key="5">
    <source>
        <dbReference type="ARBA" id="ARBA00022723"/>
    </source>
</evidence>
<evidence type="ECO:0000256" key="6">
    <source>
        <dbReference type="ARBA" id="ARBA00022741"/>
    </source>
</evidence>
<feature type="compositionally biased region" description="Basic and acidic residues" evidence="12">
    <location>
        <begin position="544"/>
        <end position="560"/>
    </location>
</feature>
<reference evidence="14" key="1">
    <citation type="submission" date="2023-08" db="EMBL/GenBank/DDBJ databases">
        <title>Genomic characterization of the C. tuberculostearicum species complex, a ubiquitous member of the human skin microbiome.</title>
        <authorList>
            <person name="Ahmed N."/>
            <person name="Deming C."/>
            <person name="Conlan S."/>
            <person name="Segre J."/>
        </authorList>
    </citation>
    <scope>NUCLEOTIDE SEQUENCE</scope>
    <source>
        <strain evidence="14">CTNIH22</strain>
    </source>
</reference>
<evidence type="ECO:0000256" key="1">
    <source>
        <dbReference type="ARBA" id="ARBA00006360"/>
    </source>
</evidence>
<evidence type="ECO:0000256" key="4">
    <source>
        <dbReference type="ARBA" id="ARBA00022705"/>
    </source>
</evidence>
<dbReference type="InterPro" id="IPR022754">
    <property type="entry name" value="DNA_pol_III_gamma-3"/>
</dbReference>
<feature type="domain" description="AAA+ ATPase" evidence="13">
    <location>
        <begin position="34"/>
        <end position="177"/>
    </location>
</feature>
<feature type="region of interest" description="Disordered" evidence="12">
    <location>
        <begin position="657"/>
        <end position="767"/>
    </location>
</feature>
<keyword evidence="5" id="KW-0479">Metal-binding</keyword>
<dbReference type="GO" id="GO:0046872">
    <property type="term" value="F:metal ion binding"/>
    <property type="evidence" value="ECO:0007669"/>
    <property type="project" value="UniProtKB-KW"/>
</dbReference>
<feature type="compositionally biased region" description="Low complexity" evidence="12">
    <location>
        <begin position="476"/>
        <end position="497"/>
    </location>
</feature>
<dbReference type="Proteomes" id="UP001185706">
    <property type="component" value="Unassembled WGS sequence"/>
</dbReference>
<dbReference type="AlphaFoldDB" id="A0AAE4SZU7"/>
<dbReference type="NCBIfam" id="TIGR02397">
    <property type="entry name" value="dnaX_nterm"/>
    <property type="match status" value="1"/>
</dbReference>
<dbReference type="InterPro" id="IPR027417">
    <property type="entry name" value="P-loop_NTPase"/>
</dbReference>
<comment type="catalytic activity">
    <reaction evidence="10 11">
        <text>DNA(n) + a 2'-deoxyribonucleoside 5'-triphosphate = DNA(n+1) + diphosphate</text>
        <dbReference type="Rhea" id="RHEA:22508"/>
        <dbReference type="Rhea" id="RHEA-COMP:17339"/>
        <dbReference type="Rhea" id="RHEA-COMP:17340"/>
        <dbReference type="ChEBI" id="CHEBI:33019"/>
        <dbReference type="ChEBI" id="CHEBI:61560"/>
        <dbReference type="ChEBI" id="CHEBI:173112"/>
        <dbReference type="EC" id="2.7.7.7"/>
    </reaction>
</comment>
<dbReference type="Gene3D" id="1.10.8.60">
    <property type="match status" value="1"/>
</dbReference>
<keyword evidence="9 11" id="KW-0239">DNA-directed DNA polymerase</keyword>
<dbReference type="Pfam" id="PF13177">
    <property type="entry name" value="DNA_pol3_delta2"/>
    <property type="match status" value="1"/>
</dbReference>
<evidence type="ECO:0000256" key="8">
    <source>
        <dbReference type="ARBA" id="ARBA00022840"/>
    </source>
</evidence>
<feature type="region of interest" description="Disordered" evidence="12">
    <location>
        <begin position="389"/>
        <end position="575"/>
    </location>
</feature>
<feature type="compositionally biased region" description="Low complexity" evidence="12">
    <location>
        <begin position="389"/>
        <end position="425"/>
    </location>
</feature>
<evidence type="ECO:0000313" key="14">
    <source>
        <dbReference type="EMBL" id="MDV2420322.1"/>
    </source>
</evidence>
<name>A0AAE4SZU7_9CORY</name>
<feature type="compositionally biased region" description="Polar residues" evidence="12">
    <location>
        <begin position="509"/>
        <end position="524"/>
    </location>
</feature>
<dbReference type="GO" id="GO:0005524">
    <property type="term" value="F:ATP binding"/>
    <property type="evidence" value="ECO:0007669"/>
    <property type="project" value="UniProtKB-KW"/>
</dbReference>
<comment type="similarity">
    <text evidence="1 11">Belongs to the DnaX/STICHEL family.</text>
</comment>
<keyword evidence="6 11" id="KW-0547">Nucleotide-binding</keyword>
<evidence type="ECO:0000256" key="7">
    <source>
        <dbReference type="ARBA" id="ARBA00022833"/>
    </source>
</evidence>
<comment type="function">
    <text evidence="11">DNA polymerase III is a complex, multichain enzyme responsible for most of the replicative synthesis in bacteria. This DNA polymerase also exhibits 3' to 5' exonuclease activity.</text>
</comment>
<proteinExistence type="inferred from homology"/>
<keyword evidence="3 11" id="KW-0548">Nucleotidyltransferase</keyword>
<dbReference type="Pfam" id="PF12169">
    <property type="entry name" value="DNA_pol3_gamma3"/>
    <property type="match status" value="1"/>
</dbReference>
<dbReference type="SMART" id="SM00382">
    <property type="entry name" value="AAA"/>
    <property type="match status" value="1"/>
</dbReference>
<dbReference type="FunFam" id="3.40.50.300:FF:000014">
    <property type="entry name" value="DNA polymerase III subunit gamma/tau"/>
    <property type="match status" value="1"/>
</dbReference>
<evidence type="ECO:0000256" key="10">
    <source>
        <dbReference type="ARBA" id="ARBA00049244"/>
    </source>
</evidence>
<keyword evidence="4 11" id="KW-0235">DNA replication</keyword>
<comment type="caution">
    <text evidence="14">The sequence shown here is derived from an EMBL/GenBank/DDBJ whole genome shotgun (WGS) entry which is preliminary data.</text>
</comment>
<dbReference type="GO" id="GO:0003677">
    <property type="term" value="F:DNA binding"/>
    <property type="evidence" value="ECO:0007669"/>
    <property type="project" value="InterPro"/>
</dbReference>
<gene>
    <name evidence="11" type="primary">dnaX</name>
    <name evidence="14" type="ORF">RAE03_11160</name>
</gene>
<protein>
    <recommendedName>
        <fullName evidence="11">DNA polymerase III subunit gamma/tau</fullName>
        <ecNumber evidence="11">2.7.7.7</ecNumber>
    </recommendedName>
</protein>
<dbReference type="InterPro" id="IPR050238">
    <property type="entry name" value="DNA_Rep/Repair_Clamp_Loader"/>
</dbReference>
<dbReference type="Gene3D" id="1.20.272.10">
    <property type="match status" value="1"/>
</dbReference>
<dbReference type="SUPFAM" id="SSF52540">
    <property type="entry name" value="P-loop containing nucleoside triphosphate hydrolases"/>
    <property type="match status" value="1"/>
</dbReference>
<sequence length="785" mass="83625">MALYRKYRPATFAEVVGQEQVTTPLSAALDAGRINHAYLFSGPRGCGKTSSARIMARSLNCEHGPTSTPCGKCDSCVSLAPGGPGNLDVTELDAASHNGVEDMRELRDRAYYAPAESRYRIFIIDEAHMISPSGANALLKVVEEPPEHVIFIFATTEPEKIIGTIRSRTHHYPFRLLTPPAMKGLLQRTVAAEDVQVEDAVYPMVIEAGGGSPRDTLSLLDQLLAGAGPDGLTYDLARPLLGVTDVSLLDDAIETLANQDKPGLFAMVDHVIEAGHDPRRFAVDLLDRLRDLMILQAVPGAIDAGLVSAPTDRASVLTAQAQRFSGPQLTYLASTVNDRISDLTGATSPRLLLEIMCAHLLIGSTGPAAAAPASAAAPAPAPAPAVNAAAVSPAPAGPATPGGAPAANSAVAGAQDPQSAAAAIIARRRAKSQEQQASAPSSAPAAEPQSPQKPQNQERQPQQQPQPQPQREEPAAPEQPTQQERQEQQEPAAAQKQEAGDPWQRERQIPQSAQSEAPQSTPAQANPHEPLEKPVPAGAEESVEETKPESGAEPGAEKASETAQPQAAKEPEGDFAEAVREKWVALRGSVGKRNKVAEIMLAEARVLGFRDGTLTLGHTTGALAERINAPANNAVIVEVLKEEFQRDVAVNCVVGTDPKAAGFDAPRPPQRKEAWTPNQPARESADDQEAESKQENTPGWRSRIARATQAAKQRDESQFSNGVPLPPEPEPDVYDAPPEEPPAYTRDDEERDMMEAAQSTGEMDHRSATEVAMELLERELGARRA</sequence>
<dbReference type="GO" id="GO:0003887">
    <property type="term" value="F:DNA-directed DNA polymerase activity"/>
    <property type="evidence" value="ECO:0007669"/>
    <property type="project" value="UniProtKB-KW"/>
</dbReference>
<evidence type="ECO:0000259" key="13">
    <source>
        <dbReference type="SMART" id="SM00382"/>
    </source>
</evidence>
<dbReference type="GO" id="GO:0006261">
    <property type="term" value="P:DNA-templated DNA replication"/>
    <property type="evidence" value="ECO:0007669"/>
    <property type="project" value="TreeGrafter"/>
</dbReference>
<evidence type="ECO:0000256" key="2">
    <source>
        <dbReference type="ARBA" id="ARBA00022679"/>
    </source>
</evidence>
<evidence type="ECO:0000256" key="3">
    <source>
        <dbReference type="ARBA" id="ARBA00022695"/>
    </source>
</evidence>
<evidence type="ECO:0000256" key="12">
    <source>
        <dbReference type="SAM" id="MobiDB-lite"/>
    </source>
</evidence>
<dbReference type="CDD" id="cd00009">
    <property type="entry name" value="AAA"/>
    <property type="match status" value="1"/>
</dbReference>
<dbReference type="InterPro" id="IPR003593">
    <property type="entry name" value="AAA+_ATPase"/>
</dbReference>
<dbReference type="GO" id="GO:0009360">
    <property type="term" value="C:DNA polymerase III complex"/>
    <property type="evidence" value="ECO:0007669"/>
    <property type="project" value="InterPro"/>
</dbReference>
<evidence type="ECO:0000256" key="11">
    <source>
        <dbReference type="RuleBase" id="RU364063"/>
    </source>
</evidence>
<organism evidence="14 15">
    <name type="scientific">Corynebacterium tuberculostearicum</name>
    <dbReference type="NCBI Taxonomy" id="38304"/>
    <lineage>
        <taxon>Bacteria</taxon>
        <taxon>Bacillati</taxon>
        <taxon>Actinomycetota</taxon>
        <taxon>Actinomycetes</taxon>
        <taxon>Mycobacteriales</taxon>
        <taxon>Corynebacteriaceae</taxon>
        <taxon>Corynebacterium</taxon>
    </lineage>
</organism>
<dbReference type="SUPFAM" id="SSF48019">
    <property type="entry name" value="post-AAA+ oligomerization domain-like"/>
    <property type="match status" value="1"/>
</dbReference>
<feature type="compositionally biased region" description="Low complexity" evidence="12">
    <location>
        <begin position="433"/>
        <end position="465"/>
    </location>
</feature>
<dbReference type="InterPro" id="IPR012763">
    <property type="entry name" value="DNA_pol_III_sug/sutau_N"/>
</dbReference>
<dbReference type="EC" id="2.7.7.7" evidence="11"/>
<dbReference type="EMBL" id="JAVBIB010000022">
    <property type="protein sequence ID" value="MDV2420322.1"/>
    <property type="molecule type" value="Genomic_DNA"/>
</dbReference>
<dbReference type="NCBIfam" id="NF005844">
    <property type="entry name" value="PRK07764.1-3"/>
    <property type="match status" value="1"/>
</dbReference>
<dbReference type="PANTHER" id="PTHR11669">
    <property type="entry name" value="REPLICATION FACTOR C / DNA POLYMERASE III GAMMA-TAU SUBUNIT"/>
    <property type="match status" value="1"/>
</dbReference>
<keyword evidence="2 11" id="KW-0808">Transferase</keyword>
<keyword evidence="8 11" id="KW-0067">ATP-binding</keyword>